<keyword evidence="2" id="KW-1185">Reference proteome</keyword>
<dbReference type="EMBL" id="FZOF01000020">
    <property type="protein sequence ID" value="SNT30349.1"/>
    <property type="molecule type" value="Genomic_DNA"/>
</dbReference>
<sequence>MTWAFDIDYGGEYTTIYGDAGPCDAAGYGFSPSSWWSIRLSSYLVAGGCDTSFASGPRGSATFTGAVPYVGADLDDAVTFIKVWRG</sequence>
<reference evidence="1 2" key="1">
    <citation type="submission" date="2017-06" db="EMBL/GenBank/DDBJ databases">
        <authorList>
            <person name="Kim H.J."/>
            <person name="Triplett B.A."/>
        </authorList>
    </citation>
    <scope>NUCLEOTIDE SEQUENCE [LARGE SCALE GENOMIC DNA]</scope>
    <source>
        <strain evidence="1 2">CGMCC 4.1858</strain>
    </source>
</reference>
<organism evidence="1 2">
    <name type="scientific">Actinacidiphila glaucinigra</name>
    <dbReference type="NCBI Taxonomy" id="235986"/>
    <lineage>
        <taxon>Bacteria</taxon>
        <taxon>Bacillati</taxon>
        <taxon>Actinomycetota</taxon>
        <taxon>Actinomycetes</taxon>
        <taxon>Kitasatosporales</taxon>
        <taxon>Streptomycetaceae</taxon>
        <taxon>Actinacidiphila</taxon>
    </lineage>
</organism>
<dbReference type="OrthoDB" id="4223114at2"/>
<evidence type="ECO:0000313" key="1">
    <source>
        <dbReference type="EMBL" id="SNT30349.1"/>
    </source>
</evidence>
<dbReference type="AlphaFoldDB" id="A0A239LL03"/>
<protein>
    <submittedName>
        <fullName evidence="1">Uncharacterized protein</fullName>
    </submittedName>
</protein>
<proteinExistence type="predicted"/>
<dbReference type="Proteomes" id="UP000198280">
    <property type="component" value="Unassembled WGS sequence"/>
</dbReference>
<evidence type="ECO:0000313" key="2">
    <source>
        <dbReference type="Proteomes" id="UP000198280"/>
    </source>
</evidence>
<name>A0A239LL03_9ACTN</name>
<gene>
    <name evidence="1" type="ORF">SAMN05216252_12034</name>
</gene>
<accession>A0A239LL03</accession>
<dbReference type="RefSeq" id="WP_089227026.1">
    <property type="nucleotide sequence ID" value="NZ_FZOF01000020.1"/>
</dbReference>